<dbReference type="InterPro" id="IPR011009">
    <property type="entry name" value="Kinase-like_dom_sf"/>
</dbReference>
<feature type="compositionally biased region" description="Basic residues" evidence="5">
    <location>
        <begin position="401"/>
        <end position="411"/>
    </location>
</feature>
<sequence length="579" mass="65534">MPPKKKKENGYKFASPLPKGLILEDIAKKKWKLGVSIGKGGFGEIYSAQEAEAKGNNYPFVVKIEPHENGPLFVEINFYIRNAKVADVEKFKKENSLNTFGMPVYYGSGSHEYNGERYRFLIMEKFGSDLLMLFNQNNKQFPVQTVFKIGLQIIDVLKYIHNRGYVHADIKGANLLLGLSKDDQNKQIYLVDFGLATKYSLEKEFKPNPKKAHDGTIEYLSRDAHLGVQTRRGDLEILAYNMLHWLGCKLPWENKIKDPKLVQKSKEDSMSSVSNMIKVCFDSTPCPKAIEDYLIYLSTLKFNTAPDYEKIKTIFKSGLKSAGGTLHSSLEFSMSKTPSKTPRTPGSAGRSSNRNKGKKNEMDDEATTPKSINVTRPKKGFIKPIKYTDDDTSEHEVSKPKLTKAKVQSRKVNRDNSSEVDSDIIESSPVVSVQSRKRKVQQKTKPLKIQGINGMSNIDSPNRKPRGKPKNNIGQRKQNLSSISEQDTDDDDNETPTKRIRKRKLRTKNASNTNNSTEQTEAYSDNEQVTENRKKKTNSSKLKKGQAMSLDDLTVGYTDAMKEVLFKKMKKENKKGKLN</sequence>
<keyword evidence="3 4" id="KW-0067">ATP-binding</keyword>
<dbReference type="AlphaFoldDB" id="A0A834HS53"/>
<keyword evidence="8" id="KW-1185">Reference proteome</keyword>
<dbReference type="InterPro" id="IPR050235">
    <property type="entry name" value="CK1_Ser-Thr_kinase"/>
</dbReference>
<name>A0A834HS53_RHYFE</name>
<dbReference type="GO" id="GO:0005524">
    <property type="term" value="F:ATP binding"/>
    <property type="evidence" value="ECO:0007669"/>
    <property type="project" value="UniProtKB-UniRule"/>
</dbReference>
<feature type="compositionally biased region" description="Polar residues" evidence="5">
    <location>
        <begin position="330"/>
        <end position="354"/>
    </location>
</feature>
<dbReference type="SUPFAM" id="SSF56112">
    <property type="entry name" value="Protein kinase-like (PK-like)"/>
    <property type="match status" value="1"/>
</dbReference>
<evidence type="ECO:0000256" key="4">
    <source>
        <dbReference type="PROSITE-ProRule" id="PRU10141"/>
    </source>
</evidence>
<dbReference type="PROSITE" id="PS50011">
    <property type="entry name" value="PROTEIN_KINASE_DOM"/>
    <property type="match status" value="1"/>
</dbReference>
<dbReference type="Gene3D" id="1.10.510.10">
    <property type="entry name" value="Transferase(Phosphotransferase) domain 1"/>
    <property type="match status" value="1"/>
</dbReference>
<dbReference type="Proteomes" id="UP000625711">
    <property type="component" value="Unassembled WGS sequence"/>
</dbReference>
<evidence type="ECO:0000256" key="5">
    <source>
        <dbReference type="SAM" id="MobiDB-lite"/>
    </source>
</evidence>
<dbReference type="PROSITE" id="PS00107">
    <property type="entry name" value="PROTEIN_KINASE_ATP"/>
    <property type="match status" value="1"/>
</dbReference>
<dbReference type="PROSITE" id="PS00108">
    <property type="entry name" value="PROTEIN_KINASE_ST"/>
    <property type="match status" value="1"/>
</dbReference>
<gene>
    <name evidence="7" type="ORF">GWI33_019229</name>
</gene>
<feature type="region of interest" description="Disordered" evidence="5">
    <location>
        <begin position="330"/>
        <end position="548"/>
    </location>
</feature>
<protein>
    <recommendedName>
        <fullName evidence="1">non-specific serine/threonine protein kinase</fullName>
        <ecNumber evidence="1">2.7.11.1</ecNumber>
    </recommendedName>
</protein>
<dbReference type="EC" id="2.7.11.1" evidence="1"/>
<feature type="compositionally biased region" description="Basic residues" evidence="5">
    <location>
        <begin position="435"/>
        <end position="446"/>
    </location>
</feature>
<evidence type="ECO:0000259" key="6">
    <source>
        <dbReference type="PROSITE" id="PS50011"/>
    </source>
</evidence>
<dbReference type="InterPro" id="IPR000719">
    <property type="entry name" value="Prot_kinase_dom"/>
</dbReference>
<evidence type="ECO:0000313" key="7">
    <source>
        <dbReference type="EMBL" id="KAF7267560.1"/>
    </source>
</evidence>
<organism evidence="7 8">
    <name type="scientific">Rhynchophorus ferrugineus</name>
    <name type="common">Red palm weevil</name>
    <name type="synonym">Curculio ferrugineus</name>
    <dbReference type="NCBI Taxonomy" id="354439"/>
    <lineage>
        <taxon>Eukaryota</taxon>
        <taxon>Metazoa</taxon>
        <taxon>Ecdysozoa</taxon>
        <taxon>Arthropoda</taxon>
        <taxon>Hexapoda</taxon>
        <taxon>Insecta</taxon>
        <taxon>Pterygota</taxon>
        <taxon>Neoptera</taxon>
        <taxon>Endopterygota</taxon>
        <taxon>Coleoptera</taxon>
        <taxon>Polyphaga</taxon>
        <taxon>Cucujiformia</taxon>
        <taxon>Curculionidae</taxon>
        <taxon>Dryophthorinae</taxon>
        <taxon>Rhynchophorus</taxon>
    </lineage>
</organism>
<feature type="compositionally biased region" description="Basic and acidic residues" evidence="5">
    <location>
        <begin position="386"/>
        <end position="399"/>
    </location>
</feature>
<dbReference type="SMART" id="SM00220">
    <property type="entry name" value="S_TKc"/>
    <property type="match status" value="1"/>
</dbReference>
<evidence type="ECO:0000313" key="8">
    <source>
        <dbReference type="Proteomes" id="UP000625711"/>
    </source>
</evidence>
<feature type="compositionally biased region" description="Basic residues" evidence="5">
    <location>
        <begin position="498"/>
        <end position="507"/>
    </location>
</feature>
<feature type="compositionally biased region" description="Polar residues" evidence="5">
    <location>
        <begin position="472"/>
        <end position="485"/>
    </location>
</feature>
<evidence type="ECO:0000256" key="2">
    <source>
        <dbReference type="ARBA" id="ARBA00022741"/>
    </source>
</evidence>
<feature type="binding site" evidence="4">
    <location>
        <position position="63"/>
    </location>
    <ligand>
        <name>ATP</name>
        <dbReference type="ChEBI" id="CHEBI:30616"/>
    </ligand>
</feature>
<dbReference type="Pfam" id="PF00069">
    <property type="entry name" value="Pkinase"/>
    <property type="match status" value="1"/>
</dbReference>
<dbReference type="InterPro" id="IPR008271">
    <property type="entry name" value="Ser/Thr_kinase_AS"/>
</dbReference>
<feature type="domain" description="Protein kinase" evidence="6">
    <location>
        <begin position="31"/>
        <end position="300"/>
    </location>
</feature>
<evidence type="ECO:0000256" key="3">
    <source>
        <dbReference type="ARBA" id="ARBA00022840"/>
    </source>
</evidence>
<reference evidence="7" key="1">
    <citation type="submission" date="2020-08" db="EMBL/GenBank/DDBJ databases">
        <title>Genome sequencing and assembly of the red palm weevil Rhynchophorus ferrugineus.</title>
        <authorList>
            <person name="Dias G.B."/>
            <person name="Bergman C.M."/>
            <person name="Manee M."/>
        </authorList>
    </citation>
    <scope>NUCLEOTIDE SEQUENCE</scope>
    <source>
        <strain evidence="7">AA-2017</strain>
        <tissue evidence="7">Whole larva</tissue>
    </source>
</reference>
<comment type="caution">
    <text evidence="7">The sequence shown here is derived from an EMBL/GenBank/DDBJ whole genome shotgun (WGS) entry which is preliminary data.</text>
</comment>
<proteinExistence type="predicted"/>
<evidence type="ECO:0000256" key="1">
    <source>
        <dbReference type="ARBA" id="ARBA00012513"/>
    </source>
</evidence>
<dbReference type="InterPro" id="IPR017441">
    <property type="entry name" value="Protein_kinase_ATP_BS"/>
</dbReference>
<dbReference type="OrthoDB" id="2687620at2759"/>
<feature type="compositionally biased region" description="Polar residues" evidence="5">
    <location>
        <begin position="509"/>
        <end position="529"/>
    </location>
</feature>
<dbReference type="PANTHER" id="PTHR11909">
    <property type="entry name" value="CASEIN KINASE-RELATED"/>
    <property type="match status" value="1"/>
</dbReference>
<accession>A0A834HS53</accession>
<keyword evidence="2 4" id="KW-0547">Nucleotide-binding</keyword>
<feature type="compositionally biased region" description="Basic residues" evidence="5">
    <location>
        <begin position="533"/>
        <end position="544"/>
    </location>
</feature>
<dbReference type="GO" id="GO:0004674">
    <property type="term" value="F:protein serine/threonine kinase activity"/>
    <property type="evidence" value="ECO:0007669"/>
    <property type="project" value="UniProtKB-EC"/>
</dbReference>
<dbReference type="EMBL" id="JAACXV010014407">
    <property type="protein sequence ID" value="KAF7267560.1"/>
    <property type="molecule type" value="Genomic_DNA"/>
</dbReference>